<feature type="region of interest" description="Disordered" evidence="1">
    <location>
        <begin position="1"/>
        <end position="134"/>
    </location>
</feature>
<dbReference type="RefSeq" id="WP_393170515.1">
    <property type="nucleotide sequence ID" value="NZ_JBICRM010000019.1"/>
</dbReference>
<keyword evidence="2" id="KW-0472">Membrane</keyword>
<keyword evidence="4" id="KW-1185">Reference proteome</keyword>
<organism evidence="3 4">
    <name type="scientific">Nonomuraea marmarensis</name>
    <dbReference type="NCBI Taxonomy" id="3351344"/>
    <lineage>
        <taxon>Bacteria</taxon>
        <taxon>Bacillati</taxon>
        <taxon>Actinomycetota</taxon>
        <taxon>Actinomycetes</taxon>
        <taxon>Streptosporangiales</taxon>
        <taxon>Streptosporangiaceae</taxon>
        <taxon>Nonomuraea</taxon>
    </lineage>
</organism>
<gene>
    <name evidence="3" type="ORF">ACFLIM_28295</name>
</gene>
<keyword evidence="2" id="KW-1133">Transmembrane helix</keyword>
<feature type="transmembrane region" description="Helical" evidence="2">
    <location>
        <begin position="142"/>
        <end position="163"/>
    </location>
</feature>
<evidence type="ECO:0000256" key="1">
    <source>
        <dbReference type="SAM" id="MobiDB-lite"/>
    </source>
</evidence>
<feature type="compositionally biased region" description="Basic residues" evidence="1">
    <location>
        <begin position="89"/>
        <end position="102"/>
    </location>
</feature>
<accession>A0ABW7AIB0</accession>
<protein>
    <submittedName>
        <fullName evidence="3">Uncharacterized protein</fullName>
    </submittedName>
</protein>
<comment type="caution">
    <text evidence="3">The sequence shown here is derived from an EMBL/GenBank/DDBJ whole genome shotgun (WGS) entry which is preliminary data.</text>
</comment>
<feature type="compositionally biased region" description="Basic and acidic residues" evidence="1">
    <location>
        <begin position="114"/>
        <end position="123"/>
    </location>
</feature>
<reference evidence="3 4" key="1">
    <citation type="submission" date="2024-10" db="EMBL/GenBank/DDBJ databases">
        <authorList>
            <person name="Topkara A.R."/>
            <person name="Saygin H."/>
        </authorList>
    </citation>
    <scope>NUCLEOTIDE SEQUENCE [LARGE SCALE GENOMIC DNA]</scope>
    <source>
        <strain evidence="3 4">M3C6</strain>
    </source>
</reference>
<keyword evidence="2" id="KW-0812">Transmembrane</keyword>
<feature type="compositionally biased region" description="Basic and acidic residues" evidence="1">
    <location>
        <begin position="1"/>
        <end position="10"/>
    </location>
</feature>
<sequence>MAFPEEREKGPGGAPYGMGVPPQGMNNGPPQGPGGLFQGAGNASPGPGGAYPGAGDAFPGAGPGPNGAFPGPGGTPPDAGGAPPEKGRGSRGSRGSRRSRKQRAADAAEQTPQSKKDDSEKAPQSKIGWSPYDEGTRSRAPLWFAIGGIAVLGLLGGGLALMWNAGAPDTAQTATPRQTSAPLPSAPPGKYGFAAERTTDPDPITVKEVFGAKKKLTVSGRGYEMTITSKDKKCTDGALGDALQKALKDGKCNQFVRASFRDKAGKVIGTVGVANLKTSKNASKVAKSGDTKNYVKPLAGKDTVTKFLGSGSGGAKILTHGHYAIMVWFQNKDGTKPDSKGSKRFIEAITDITKATVFKALDNRTLTGSPLS</sequence>
<proteinExistence type="predicted"/>
<evidence type="ECO:0000313" key="4">
    <source>
        <dbReference type="Proteomes" id="UP001603978"/>
    </source>
</evidence>
<evidence type="ECO:0000256" key="2">
    <source>
        <dbReference type="SAM" id="Phobius"/>
    </source>
</evidence>
<feature type="compositionally biased region" description="Low complexity" evidence="1">
    <location>
        <begin position="17"/>
        <end position="29"/>
    </location>
</feature>
<dbReference type="EMBL" id="JBICRM010000019">
    <property type="protein sequence ID" value="MFG1707101.1"/>
    <property type="molecule type" value="Genomic_DNA"/>
</dbReference>
<dbReference type="Proteomes" id="UP001603978">
    <property type="component" value="Unassembled WGS sequence"/>
</dbReference>
<name>A0ABW7AIB0_9ACTN</name>
<evidence type="ECO:0000313" key="3">
    <source>
        <dbReference type="EMBL" id="MFG1707101.1"/>
    </source>
</evidence>